<dbReference type="RefSeq" id="WP_167960317.1">
    <property type="nucleotide sequence ID" value="NZ_JAATJJ010000001.1"/>
</dbReference>
<dbReference type="EMBL" id="JAATJJ010000001">
    <property type="protein sequence ID" value="NJB69937.1"/>
    <property type="molecule type" value="Genomic_DNA"/>
</dbReference>
<evidence type="ECO:0000313" key="2">
    <source>
        <dbReference type="Proteomes" id="UP000590442"/>
    </source>
</evidence>
<accession>A0A846QRW9</accession>
<evidence type="ECO:0000313" key="1">
    <source>
        <dbReference type="EMBL" id="NJB69937.1"/>
    </source>
</evidence>
<comment type="caution">
    <text evidence="1">The sequence shown here is derived from an EMBL/GenBank/DDBJ whole genome shotgun (WGS) entry which is preliminary data.</text>
</comment>
<gene>
    <name evidence="1" type="ORF">GGR42_000399</name>
</gene>
<sequence length="319" mass="36733">MHDKKLIFAICALILVACSESKKKKSLVTSEKQSGSLVLKMEHKPLLSYKYETNYPPIGVDSSYKRSGYIHPLRTPAGKVLTRIQPEDHYHHYGIWNPWTHTLYDGDTIDFWNLKKGEGTVRFAKFKEILDNGYTALHEHVVLKDNKNEVALNEWQTVKITPSEDPSTYTVDLTFTYECATDKPFLILEYRYAGFGWRATEEWTNKNSEILASNGKTRVDADGSTARWCLVQGTLGNEYGGALMLSHPNNFNHPEPLRIWPVDQYDRGDVFACFCTTKNTNWLFEPGKTYTLNYQLVVFDGKLDAEKSEQYWQQFAKTE</sequence>
<name>A0A846QRW9_9FLAO</name>
<dbReference type="Pfam" id="PF14100">
    <property type="entry name" value="DUF6807"/>
    <property type="match status" value="1"/>
</dbReference>
<organism evidence="1 2">
    <name type="scientific">Saonia flava</name>
    <dbReference type="NCBI Taxonomy" id="523696"/>
    <lineage>
        <taxon>Bacteria</taxon>
        <taxon>Pseudomonadati</taxon>
        <taxon>Bacteroidota</taxon>
        <taxon>Flavobacteriia</taxon>
        <taxon>Flavobacteriales</taxon>
        <taxon>Flavobacteriaceae</taxon>
        <taxon>Saonia</taxon>
    </lineage>
</organism>
<dbReference type="InterPro" id="IPR029475">
    <property type="entry name" value="DUF6807"/>
</dbReference>
<reference evidence="1 2" key="1">
    <citation type="submission" date="2020-03" db="EMBL/GenBank/DDBJ databases">
        <title>Genomic Encyclopedia of Type Strains, Phase IV (KMG-IV): sequencing the most valuable type-strain genomes for metagenomic binning, comparative biology and taxonomic classification.</title>
        <authorList>
            <person name="Goeker M."/>
        </authorList>
    </citation>
    <scope>NUCLEOTIDE SEQUENCE [LARGE SCALE GENOMIC DNA]</scope>
    <source>
        <strain evidence="1 2">DSM 29762</strain>
    </source>
</reference>
<dbReference type="AlphaFoldDB" id="A0A846QRW9"/>
<dbReference type="PROSITE" id="PS51257">
    <property type="entry name" value="PROKAR_LIPOPROTEIN"/>
    <property type="match status" value="1"/>
</dbReference>
<proteinExistence type="predicted"/>
<evidence type="ECO:0008006" key="3">
    <source>
        <dbReference type="Google" id="ProtNLM"/>
    </source>
</evidence>
<keyword evidence="2" id="KW-1185">Reference proteome</keyword>
<dbReference type="Proteomes" id="UP000590442">
    <property type="component" value="Unassembled WGS sequence"/>
</dbReference>
<protein>
    <recommendedName>
        <fullName evidence="3">Methane oxygenase PmoA</fullName>
    </recommendedName>
</protein>